<dbReference type="Proteomes" id="UP001597508">
    <property type="component" value="Unassembled WGS sequence"/>
</dbReference>
<dbReference type="EMBL" id="JBHULH010000001">
    <property type="protein sequence ID" value="MFD2566394.1"/>
    <property type="molecule type" value="Genomic_DNA"/>
</dbReference>
<comment type="caution">
    <text evidence="3">The sequence shown here is derived from an EMBL/GenBank/DDBJ whole genome shotgun (WGS) entry which is preliminary data.</text>
</comment>
<feature type="domain" description="TonB C-terminal" evidence="2">
    <location>
        <begin position="104"/>
        <end position="166"/>
    </location>
</feature>
<protein>
    <submittedName>
        <fullName evidence="3">Energy transducer TonB</fullName>
    </submittedName>
</protein>
<dbReference type="PANTHER" id="PTHR33446">
    <property type="entry name" value="PROTEIN TONB-RELATED"/>
    <property type="match status" value="1"/>
</dbReference>
<keyword evidence="4" id="KW-1185">Reference proteome</keyword>
<dbReference type="InterPro" id="IPR051045">
    <property type="entry name" value="TonB-dependent_transducer"/>
</dbReference>
<feature type="chain" id="PRO_5045772949" evidence="1">
    <location>
        <begin position="19"/>
        <end position="167"/>
    </location>
</feature>
<evidence type="ECO:0000256" key="1">
    <source>
        <dbReference type="SAM" id="SignalP"/>
    </source>
</evidence>
<dbReference type="SUPFAM" id="SSF74653">
    <property type="entry name" value="TolA/TonB C-terminal domain"/>
    <property type="match status" value="1"/>
</dbReference>
<dbReference type="InterPro" id="IPR037682">
    <property type="entry name" value="TonB_C"/>
</dbReference>
<evidence type="ECO:0000313" key="3">
    <source>
        <dbReference type="EMBL" id="MFD2566394.1"/>
    </source>
</evidence>
<reference evidence="4" key="1">
    <citation type="journal article" date="2019" name="Int. J. Syst. Evol. Microbiol.">
        <title>The Global Catalogue of Microorganisms (GCM) 10K type strain sequencing project: providing services to taxonomists for standard genome sequencing and annotation.</title>
        <authorList>
            <consortium name="The Broad Institute Genomics Platform"/>
            <consortium name="The Broad Institute Genome Sequencing Center for Infectious Disease"/>
            <person name="Wu L."/>
            <person name="Ma J."/>
        </authorList>
    </citation>
    <scope>NUCLEOTIDE SEQUENCE [LARGE SCALE GENOMIC DNA]</scope>
    <source>
        <strain evidence="4">KCTC 52127</strain>
    </source>
</reference>
<sequence length="167" mass="19117">MKKLLLLLTVFSSLFSFSQENLENKDSTEEQGVPIVIVERAPAFKGCTGDTRQIIACTGLKMRKFVAKHFDVERAKCLKFKMKYHKQLKKKVKVCKEEIQTNRARIKTSFVIDKDGSLTDITAASGFPTLDAEAIRVLKMMPKLEPGEQRGKKVRVRMRLPILFRLQ</sequence>
<name>A0ABW5LPB4_9FLAO</name>
<dbReference type="Gene3D" id="3.30.1150.10">
    <property type="match status" value="1"/>
</dbReference>
<evidence type="ECO:0000313" key="4">
    <source>
        <dbReference type="Proteomes" id="UP001597508"/>
    </source>
</evidence>
<dbReference type="Pfam" id="PF03544">
    <property type="entry name" value="TonB_C"/>
    <property type="match status" value="1"/>
</dbReference>
<keyword evidence="1" id="KW-0732">Signal</keyword>
<feature type="signal peptide" evidence="1">
    <location>
        <begin position="1"/>
        <end position="18"/>
    </location>
</feature>
<gene>
    <name evidence="3" type="ORF">ACFSRZ_03365</name>
</gene>
<proteinExistence type="predicted"/>
<organism evidence="3 4">
    <name type="scientific">Pseudotenacibaculum haliotis</name>
    <dbReference type="NCBI Taxonomy" id="1862138"/>
    <lineage>
        <taxon>Bacteria</taxon>
        <taxon>Pseudomonadati</taxon>
        <taxon>Bacteroidota</taxon>
        <taxon>Flavobacteriia</taxon>
        <taxon>Flavobacteriales</taxon>
        <taxon>Flavobacteriaceae</taxon>
        <taxon>Pseudotenacibaculum</taxon>
    </lineage>
</organism>
<evidence type="ECO:0000259" key="2">
    <source>
        <dbReference type="Pfam" id="PF03544"/>
    </source>
</evidence>
<accession>A0ABW5LPB4</accession>
<dbReference type="RefSeq" id="WP_379665102.1">
    <property type="nucleotide sequence ID" value="NZ_JBHULH010000001.1"/>
</dbReference>
<dbReference type="PANTHER" id="PTHR33446:SF2">
    <property type="entry name" value="PROTEIN TONB"/>
    <property type="match status" value="1"/>
</dbReference>